<proteinExistence type="inferred from homology"/>
<dbReference type="Pfam" id="PF12947">
    <property type="entry name" value="EGF_3"/>
    <property type="match status" value="1"/>
</dbReference>
<dbReference type="Pfam" id="PF00090">
    <property type="entry name" value="TSP_1"/>
    <property type="match status" value="7"/>
</dbReference>
<feature type="compositionally biased region" description="Basic and acidic residues" evidence="12">
    <location>
        <begin position="1514"/>
        <end position="1531"/>
    </location>
</feature>
<dbReference type="PROSITE" id="PS01186">
    <property type="entry name" value="EGF_2"/>
    <property type="match status" value="1"/>
</dbReference>
<evidence type="ECO:0000256" key="4">
    <source>
        <dbReference type="ARBA" id="ARBA00022729"/>
    </source>
</evidence>
<feature type="repeat" description="TSP type-3" evidence="11">
    <location>
        <begin position="1374"/>
        <end position="1409"/>
    </location>
</feature>
<feature type="repeat" description="TSP type-3" evidence="11">
    <location>
        <begin position="1315"/>
        <end position="1350"/>
    </location>
</feature>
<gene>
    <name evidence="17" type="ORF">LOD99_5936</name>
</gene>
<dbReference type="GO" id="GO:0005576">
    <property type="term" value="C:extracellular region"/>
    <property type="evidence" value="ECO:0007669"/>
    <property type="project" value="InterPro"/>
</dbReference>
<feature type="chain" id="PRO_5043798557" evidence="13">
    <location>
        <begin position="20"/>
        <end position="1775"/>
    </location>
</feature>
<dbReference type="InterPro" id="IPR008859">
    <property type="entry name" value="Thrombospondin_C"/>
</dbReference>
<evidence type="ECO:0000256" key="9">
    <source>
        <dbReference type="ARBA" id="ARBA00023180"/>
    </source>
</evidence>
<dbReference type="PROSITE" id="PS50092">
    <property type="entry name" value="TSP1"/>
    <property type="match status" value="7"/>
</dbReference>
<dbReference type="InterPro" id="IPR024731">
    <property type="entry name" value="NELL2-like_EGF"/>
</dbReference>
<evidence type="ECO:0000259" key="15">
    <source>
        <dbReference type="PROSITE" id="PS50184"/>
    </source>
</evidence>
<feature type="domain" description="EGF-like" evidence="14">
    <location>
        <begin position="1238"/>
        <end position="1278"/>
    </location>
</feature>
<dbReference type="Pfam" id="PF05735">
    <property type="entry name" value="TSP_C"/>
    <property type="match status" value="1"/>
</dbReference>
<feature type="domain" description="VWFC" evidence="15">
    <location>
        <begin position="619"/>
        <end position="695"/>
    </location>
</feature>
<dbReference type="Pfam" id="PF02412">
    <property type="entry name" value="TSP_3"/>
    <property type="match status" value="5"/>
</dbReference>
<evidence type="ECO:0000256" key="11">
    <source>
        <dbReference type="PROSITE-ProRule" id="PRU00634"/>
    </source>
</evidence>
<dbReference type="FunFam" id="2.20.100.10:FF:000007">
    <property type="entry name" value="Thrombospondin 1"/>
    <property type="match status" value="2"/>
</dbReference>
<accession>A0AAV7JNG5</accession>
<dbReference type="InterPro" id="IPR000884">
    <property type="entry name" value="TSP1_rpt"/>
</dbReference>
<evidence type="ECO:0000256" key="8">
    <source>
        <dbReference type="ARBA" id="ARBA00023157"/>
    </source>
</evidence>
<dbReference type="CDD" id="cd00054">
    <property type="entry name" value="EGF_CA"/>
    <property type="match status" value="2"/>
</dbReference>
<dbReference type="PROSITE" id="PS50184">
    <property type="entry name" value="VWFC_2"/>
    <property type="match status" value="1"/>
</dbReference>
<dbReference type="PROSITE" id="PS51236">
    <property type="entry name" value="TSP_CTER"/>
    <property type="match status" value="1"/>
</dbReference>
<dbReference type="GO" id="GO:0007155">
    <property type="term" value="P:cell adhesion"/>
    <property type="evidence" value="ECO:0007669"/>
    <property type="project" value="UniProtKB-KW"/>
</dbReference>
<evidence type="ECO:0000256" key="3">
    <source>
        <dbReference type="ARBA" id="ARBA00022674"/>
    </source>
</evidence>
<protein>
    <submittedName>
        <fullName evidence="17">Thrombospondin-2-like</fullName>
    </submittedName>
</protein>
<evidence type="ECO:0000256" key="5">
    <source>
        <dbReference type="ARBA" id="ARBA00022737"/>
    </source>
</evidence>
<dbReference type="Gene3D" id="4.10.1080.10">
    <property type="entry name" value="TSP type-3 repeat"/>
    <property type="match status" value="2"/>
</dbReference>
<dbReference type="FunFam" id="2.60.120.200:FF:000002">
    <property type="entry name" value="Thrombospondin 3"/>
    <property type="match status" value="1"/>
</dbReference>
<dbReference type="SUPFAM" id="SSF82895">
    <property type="entry name" value="TSP-1 type 1 repeat"/>
    <property type="match status" value="7"/>
</dbReference>
<evidence type="ECO:0000256" key="12">
    <source>
        <dbReference type="SAM" id="MobiDB-lite"/>
    </source>
</evidence>
<dbReference type="PANTHER" id="PTHR10199:SF100">
    <property type="entry name" value="THROMBOSPONDIN, ISOFORM A"/>
    <property type="match status" value="1"/>
</dbReference>
<dbReference type="Gene3D" id="2.10.25.10">
    <property type="entry name" value="Laminin"/>
    <property type="match status" value="4"/>
</dbReference>
<feature type="repeat" description="TSP type-3" evidence="11">
    <location>
        <begin position="1516"/>
        <end position="1551"/>
    </location>
</feature>
<reference evidence="17 18" key="1">
    <citation type="journal article" date="2023" name="BMC Biol.">
        <title>The compact genome of the sponge Oopsacas minuta (Hexactinellida) is lacking key metazoan core genes.</title>
        <authorList>
            <person name="Santini S."/>
            <person name="Schenkelaars Q."/>
            <person name="Jourda C."/>
            <person name="Duchesne M."/>
            <person name="Belahbib H."/>
            <person name="Rocher C."/>
            <person name="Selva M."/>
            <person name="Riesgo A."/>
            <person name="Vervoort M."/>
            <person name="Leys S.P."/>
            <person name="Kodjabachian L."/>
            <person name="Le Bivic A."/>
            <person name="Borchiellini C."/>
            <person name="Claverie J.M."/>
            <person name="Renard E."/>
        </authorList>
    </citation>
    <scope>NUCLEOTIDE SEQUENCE [LARGE SCALE GENOMIC DNA]</scope>
    <source>
        <strain evidence="17">SPO-2</strain>
    </source>
</reference>
<keyword evidence="7" id="KW-0130">Cell adhesion</keyword>
<feature type="region of interest" description="Disordered" evidence="12">
    <location>
        <begin position="1466"/>
        <end position="1485"/>
    </location>
</feature>
<dbReference type="Gene3D" id="2.20.100.10">
    <property type="entry name" value="Thrombospondin type-1 (TSP1) repeat"/>
    <property type="match status" value="7"/>
</dbReference>
<feature type="compositionally biased region" description="Polar residues" evidence="12">
    <location>
        <begin position="1466"/>
        <end position="1475"/>
    </location>
</feature>
<dbReference type="InterPro" id="IPR036465">
    <property type="entry name" value="vWFA_dom_sf"/>
</dbReference>
<name>A0AAV7JNG5_9METZ</name>
<keyword evidence="8" id="KW-1015">Disulfide bond</keyword>
<evidence type="ECO:0000259" key="14">
    <source>
        <dbReference type="PROSITE" id="PS50026"/>
    </source>
</evidence>
<evidence type="ECO:0000313" key="17">
    <source>
        <dbReference type="EMBL" id="KAI6650257.1"/>
    </source>
</evidence>
<evidence type="ECO:0000259" key="16">
    <source>
        <dbReference type="PROSITE" id="PS51236"/>
    </source>
</evidence>
<dbReference type="SMART" id="SM00209">
    <property type="entry name" value="TSP1"/>
    <property type="match status" value="7"/>
</dbReference>
<dbReference type="FunFam" id="2.20.100.10:FF:000001">
    <property type="entry name" value="semaphorin-5A isoform X1"/>
    <property type="match status" value="4"/>
</dbReference>
<dbReference type="SMART" id="SM00181">
    <property type="entry name" value="EGF"/>
    <property type="match status" value="4"/>
</dbReference>
<keyword evidence="5" id="KW-0677">Repeat</keyword>
<dbReference type="PROSITE" id="PS51234">
    <property type="entry name" value="TSP3"/>
    <property type="match status" value="3"/>
</dbReference>
<dbReference type="InterPro" id="IPR000742">
    <property type="entry name" value="EGF"/>
</dbReference>
<dbReference type="SUPFAM" id="SSF53300">
    <property type="entry name" value="vWA-like"/>
    <property type="match status" value="1"/>
</dbReference>
<dbReference type="InterPro" id="IPR017897">
    <property type="entry name" value="Thrombospondin_3_rpt"/>
</dbReference>
<feature type="signal peptide" evidence="13">
    <location>
        <begin position="1"/>
        <end position="19"/>
    </location>
</feature>
<dbReference type="PROSITE" id="PS01187">
    <property type="entry name" value="EGF_CA"/>
    <property type="match status" value="1"/>
</dbReference>
<organism evidence="17 18">
    <name type="scientific">Oopsacas minuta</name>
    <dbReference type="NCBI Taxonomy" id="111878"/>
    <lineage>
        <taxon>Eukaryota</taxon>
        <taxon>Metazoa</taxon>
        <taxon>Porifera</taxon>
        <taxon>Hexactinellida</taxon>
        <taxon>Hexasterophora</taxon>
        <taxon>Lyssacinosida</taxon>
        <taxon>Leucopsacidae</taxon>
        <taxon>Oopsacas</taxon>
    </lineage>
</organism>
<comment type="caution">
    <text evidence="10">Lacks conserved residue(s) required for the propagation of feature annotation.</text>
</comment>
<evidence type="ECO:0000256" key="7">
    <source>
        <dbReference type="ARBA" id="ARBA00022889"/>
    </source>
</evidence>
<dbReference type="GO" id="GO:0005509">
    <property type="term" value="F:calcium ion binding"/>
    <property type="evidence" value="ECO:0007669"/>
    <property type="project" value="UniProtKB-UniRule"/>
</dbReference>
<evidence type="ECO:0000256" key="2">
    <source>
        <dbReference type="ARBA" id="ARBA00022536"/>
    </source>
</evidence>
<feature type="domain" description="TSP C-terminal" evidence="16">
    <location>
        <begin position="1555"/>
        <end position="1769"/>
    </location>
</feature>
<keyword evidence="18" id="KW-1185">Reference proteome</keyword>
<dbReference type="FunFam" id="4.10.1080.10:FF:000002">
    <property type="entry name" value="Thrombospondin 3"/>
    <property type="match status" value="1"/>
</dbReference>
<dbReference type="PROSITE" id="PS50026">
    <property type="entry name" value="EGF_3"/>
    <property type="match status" value="1"/>
</dbReference>
<dbReference type="GO" id="GO:0008201">
    <property type="term" value="F:heparin binding"/>
    <property type="evidence" value="ECO:0007669"/>
    <property type="project" value="UniProtKB-KW"/>
</dbReference>
<evidence type="ECO:0000256" key="1">
    <source>
        <dbReference type="ARBA" id="ARBA00009456"/>
    </source>
</evidence>
<dbReference type="Gene3D" id="2.60.120.200">
    <property type="match status" value="2"/>
</dbReference>
<dbReference type="FunFam" id="4.10.1080.10:FF:000001">
    <property type="entry name" value="Thrombospondin 3"/>
    <property type="match status" value="1"/>
</dbReference>
<keyword evidence="2 10" id="KW-0245">EGF-like domain</keyword>
<dbReference type="InterPro" id="IPR003367">
    <property type="entry name" value="Thrombospondin_3-like_rpt"/>
</dbReference>
<dbReference type="InterPro" id="IPR036383">
    <property type="entry name" value="TSP1_rpt_sf"/>
</dbReference>
<dbReference type="SMART" id="SM00179">
    <property type="entry name" value="EGF_CA"/>
    <property type="match status" value="3"/>
</dbReference>
<sequence length="1775" mass="196273">MKVLSLLLFVLLFVYKVTPRDGSCQFESHRLPNGSLFNIQSEVFPELDTSKLLPAADIMVLVDESGSMTDEHAWLHKFAPLIDQRLRDRGVGLPTTGSQNLFCLVRYGSPGNLMGRMVARGVDANEFTVALSEVRQNGRLEDGYSAMNVAIEECGIRTGTAHIMILVTDEGRNIVDQSLNRVNMEQLLIRNSIILNVVVNTQFGLRGYYNGPFAIGMNSRGDGYYGDNSGNCLTVPSSIINFPGDNNTNAAYVELAHATNGASWDINQLRNGGAIAQSFSNCLIKVKIDEIITVLASCRECLCVAGELRCSEIQLGPGEECGVTLPIEDECCGACDCTSGTLTCPYSRTNLCNKDCRCELEPESTTYIQVCDTIVKDCPPRSIEPQVCDEDYGQEIHLLQNVTAVDHAICGSTDTLIDTLRFPPGVTKTYCMLETLIHSINDNRKVTFVTRVKQDHDTIGDILSITNAGGDDTYLLIRLNPFNTTLSFSYKTADSVNTLYFSHTPHDFTDEEWHTLILVVEYDSVVVYIDCVLIGREDMHPPLISEFTDFTDYGLTIGNSRELSSQLLYGCLEDPFILLDFTPEDISSLLTDVCGTSPEIPDNECPAGCTKDCPKCEVPICYHKGKPYTSSMTWQGTDEDGKEDPCIQCSCIQNTNTNLYETQCVTTICDTLDPCYKSKNATIYKLRDQCCPTCIPRSTTRTPTMTLTDWSDWSECSVTCGEGVQDRRRTCTNLLYGPIPPEAPGVRYKCDGLKYQRDSCFTPCPIHGGWSDWLNWGSCSETCGLGTRDRSRFCTDPAPQHGGDDCLGFSGETEECNLVNCPIDGVWSDWTTYSDCSRTCSQGTRTKTRSCTGPFYGGDDCEGVSTDTIICNLRACPIDGEWSEWDSWTSCSRDCGTGNSTRRRTCSQPRYGGRECEGVRTEERTCNTHECPIHGGWTDWSDFTECSKTCSEGIQKRNRSCTDPEPQFGGDNCVGEDLETSSCFLIFCPIDGGWSDWTGWGDCSDDCGGGIRQRTRECNNPIPQHRGRRCPGRSTRVSECNAHLCPTHGAWSDWTQWTDCSLTCDRGFRDRTRECDNPAPLNGGLDCPNYSEEVEECNTQECPDACRTNPCFPGVECTTDPDLMHIANCGSCPEGYDGSGITCTDIDECTEANPCYGECYNGDGNFVCAECPLGYDGTSLEGTGLEYAHRNKQVCDDIDECSTSTACDDLQECTNTPGGYICGPCPDGYLEQEGNCILVDPCAAGQAGCSPKAYCIPSSSAHSCVCQIGYEGNGYVCNKDTDLDGIPDERLDYCYTTNKRCQADNCPEIPNSGQLDTDGDGKGDRCDFDDDNDSIPDLEDNCDLIANINQQDSDHDFVGDLCDNCPHHYNELQEDYDQDGIGDVCDPDIDGDGVVNEIDNCDRVFNREQTDQDRDGVGDICDNCPRIANPEQTNSDEDDLGDVCDSNIDNDRDGIDDRVDNCVGVTNPTQLNTDASGGGDECDEDDDNDGIIDECPEFVQNCRPDNCPKVYNPDQRDTDRDGVGDACQGDKDGDGITDDIDVCPLNNEIAHTDFKNFQTIRLDPGPIDSSQSDPVWRILAQGKEITQDLNSDPGLLLGNDRFGCVYFEGTFFVNTETDNDYAGFVFSFQSNRKFYLVTWKQEGQRYWANNGYAYPGLSIKLVDSTTGPGPELRNAIWSSQDIFSQTRVLWRDRSGTPWEDFKSYRVEITHLPQCDCRMRVVVHDSEGIIIDSGWIRDCTLQGGKLGTFVFSQEAVIWSQLNYKCIDCNTCPEDPR</sequence>
<evidence type="ECO:0000256" key="10">
    <source>
        <dbReference type="PROSITE-ProRule" id="PRU00076"/>
    </source>
</evidence>
<keyword evidence="9" id="KW-0325">Glycoprotein</keyword>
<evidence type="ECO:0000256" key="6">
    <source>
        <dbReference type="ARBA" id="ARBA00022837"/>
    </source>
</evidence>
<dbReference type="PANTHER" id="PTHR10199">
    <property type="entry name" value="THROMBOSPONDIN"/>
    <property type="match status" value="1"/>
</dbReference>
<feature type="region of interest" description="Disordered" evidence="12">
    <location>
        <begin position="1511"/>
        <end position="1531"/>
    </location>
</feature>
<comment type="similarity">
    <text evidence="1">Belongs to the thrombospondin family.</text>
</comment>
<dbReference type="Proteomes" id="UP001165289">
    <property type="component" value="Unassembled WGS sequence"/>
</dbReference>
<dbReference type="SUPFAM" id="SSF103647">
    <property type="entry name" value="TSP type-3 repeat"/>
    <property type="match status" value="3"/>
</dbReference>
<dbReference type="InterPro" id="IPR013320">
    <property type="entry name" value="ConA-like_dom_sf"/>
</dbReference>
<dbReference type="InterPro" id="IPR018097">
    <property type="entry name" value="EGF_Ca-bd_CS"/>
</dbReference>
<evidence type="ECO:0000256" key="13">
    <source>
        <dbReference type="SAM" id="SignalP"/>
    </source>
</evidence>
<keyword evidence="6 11" id="KW-0106">Calcium</keyword>
<dbReference type="EMBL" id="JAKMXF010000312">
    <property type="protein sequence ID" value="KAI6650257.1"/>
    <property type="molecule type" value="Genomic_DNA"/>
</dbReference>
<dbReference type="InterPro" id="IPR001881">
    <property type="entry name" value="EGF-like_Ca-bd_dom"/>
</dbReference>
<dbReference type="SUPFAM" id="SSF49899">
    <property type="entry name" value="Concanavalin A-like lectins/glucanases"/>
    <property type="match status" value="2"/>
</dbReference>
<dbReference type="InterPro" id="IPR001007">
    <property type="entry name" value="VWF_dom"/>
</dbReference>
<keyword evidence="4 13" id="KW-0732">Signal</keyword>
<keyword evidence="3" id="KW-0358">Heparin-binding</keyword>
<dbReference type="InterPro" id="IPR028974">
    <property type="entry name" value="TSP_type-3_rpt"/>
</dbReference>
<dbReference type="PROSITE" id="PS01208">
    <property type="entry name" value="VWFC_1"/>
    <property type="match status" value="1"/>
</dbReference>
<evidence type="ECO:0000313" key="18">
    <source>
        <dbReference type="Proteomes" id="UP001165289"/>
    </source>
</evidence>
<comment type="caution">
    <text evidence="17">The sequence shown here is derived from an EMBL/GenBank/DDBJ whole genome shotgun (WGS) entry which is preliminary data.</text>
</comment>
<dbReference type="FunFam" id="2.10.25.10:FF:000027">
    <property type="entry name" value="Thrombospondin 3"/>
    <property type="match status" value="1"/>
</dbReference>